<dbReference type="KEGG" id="hsf:HLASA_2003"/>
<reference evidence="2" key="1">
    <citation type="submission" date="2015-05" db="EMBL/GenBank/DDBJ databases">
        <title>Complete genome sequence of Halanaeroarchaeum sulfurireducens type strain M27-SA2, a sulfate-reducer haloarchaeon from marine anoxic lake Medee.</title>
        <authorList>
            <person name="Messina E."/>
            <person name="Kublanov I.V."/>
            <person name="Toshchakov S."/>
            <person name="Arcadi E."/>
            <person name="La Spada G."/>
            <person name="La Cono V."/>
            <person name="Yakimov M.M."/>
        </authorList>
    </citation>
    <scope>NUCLEOTIDE SEQUENCE [LARGE SCALE GENOMIC DNA]</scope>
    <source>
        <strain evidence="2">M27-SA2</strain>
    </source>
</reference>
<accession>A0A0N9N753</accession>
<proteinExistence type="predicted"/>
<name>A0A0N9N753_9EURY</name>
<reference evidence="1 2" key="2">
    <citation type="journal article" date="2016" name="Stand. Genomic Sci.">
        <title>Complete genome sequence of 'Halanaeroarchaeum sulfurireducens' M27-SA2, a sulfur-reducing and acetate-oxidizing haloarchaeon from the deep-sea hypersaline anoxic lake Medee.</title>
        <authorList>
            <person name="Messina E."/>
            <person name="Sorokin D.Y."/>
            <person name="Kublanov I.V."/>
            <person name="Toshchakov S."/>
            <person name="Lopatina A."/>
            <person name="Arcadi E."/>
            <person name="Smedile F."/>
            <person name="La Spada G."/>
            <person name="La Cono V."/>
            <person name="Yakimov M.M."/>
        </authorList>
    </citation>
    <scope>NUCLEOTIDE SEQUENCE [LARGE SCALE GENOMIC DNA]</scope>
    <source>
        <strain evidence="1 2">M27-SA2</strain>
    </source>
</reference>
<dbReference type="EMBL" id="CP011564">
    <property type="protein sequence ID" value="ALG82878.1"/>
    <property type="molecule type" value="Genomic_DNA"/>
</dbReference>
<sequence length="374" mass="41737">MSYVAECEQCGTIGRGDLETVGDAADDHETFHEVRISRVVTDGGRPRTDTEYYVFDEDRTAVIEGPFQSKRRASAEAEARGPNHIVATETALELIEITSDRTLRWENEDIDLLTDGGYIHEHGPEADSQTPVLGSSECDWICGGCGRPHTGWPEFVVEEYSAPYCSRACYAQREHYLRDELHYCDICSTEFQTMAGFATHACNVSPPLRADGGDTSPIRLGSVVIDKAENKPLRVAKLSHETAGQHDYIDVDDSENQQWGVTATDRVYECVYLTTYGPDESTRPPKRTYAFPEGRLYRYHCEAGLSEQSHRVHTQILIEFLAELLAEAEGGANELTDETVIAHALDEYSDEPVDDLLEEAKELADASRFGRGDR</sequence>
<organism evidence="1 2">
    <name type="scientific">Halanaeroarchaeum sulfurireducens</name>
    <dbReference type="NCBI Taxonomy" id="1604004"/>
    <lineage>
        <taxon>Archaea</taxon>
        <taxon>Methanobacteriati</taxon>
        <taxon>Methanobacteriota</taxon>
        <taxon>Stenosarchaea group</taxon>
        <taxon>Halobacteria</taxon>
        <taxon>Halobacteriales</taxon>
        <taxon>Halobacteriaceae</taxon>
        <taxon>Halanaeroarchaeum</taxon>
    </lineage>
</organism>
<evidence type="ECO:0000313" key="1">
    <source>
        <dbReference type="EMBL" id="ALG82878.1"/>
    </source>
</evidence>
<dbReference type="STRING" id="1604004.HLASA_2003"/>
<dbReference type="GeneID" id="26011338"/>
<dbReference type="AlphaFoldDB" id="A0A0N9N753"/>
<protein>
    <submittedName>
        <fullName evidence="1">Uncharacterized protein</fullName>
    </submittedName>
</protein>
<dbReference type="RefSeq" id="WP_054519888.1">
    <property type="nucleotide sequence ID" value="NZ_CP011564.1"/>
</dbReference>
<gene>
    <name evidence="1" type="ORF">HLASA_2003</name>
</gene>
<evidence type="ECO:0000313" key="2">
    <source>
        <dbReference type="Proteomes" id="UP000060390"/>
    </source>
</evidence>
<dbReference type="Proteomes" id="UP000060390">
    <property type="component" value="Chromosome"/>
</dbReference>